<dbReference type="Proteomes" id="UP000292958">
    <property type="component" value="Unassembled WGS sequence"/>
</dbReference>
<keyword evidence="2" id="KW-1185">Reference proteome</keyword>
<evidence type="ECO:0000313" key="2">
    <source>
        <dbReference type="Proteomes" id="UP000292958"/>
    </source>
</evidence>
<reference evidence="1 2" key="1">
    <citation type="submission" date="2019-02" db="EMBL/GenBank/DDBJ databases">
        <title>Genomic Encyclopedia of Archaeal and Bacterial Type Strains, Phase II (KMG-II): from individual species to whole genera.</title>
        <authorList>
            <person name="Goeker M."/>
        </authorList>
    </citation>
    <scope>NUCLEOTIDE SEQUENCE [LARGE SCALE GENOMIC DNA]</scope>
    <source>
        <strain evidence="1 2">DSM 18101</strain>
    </source>
</reference>
<sequence length="87" mass="9127">MISFANDPNELNTVIRLWPDGPPSSLPCVGPEITFGSPAVFGPETIARPSCTSSPAAATGFGVGKRGLPVDRWTDLLVDRLADQGFA</sequence>
<dbReference type="EMBL" id="SHKW01000001">
    <property type="protein sequence ID" value="RZU43578.1"/>
    <property type="molecule type" value="Genomic_DNA"/>
</dbReference>
<accession>A0A4Q7Z0F1</accession>
<proteinExistence type="predicted"/>
<comment type="caution">
    <text evidence="1">The sequence shown here is derived from an EMBL/GenBank/DDBJ whole genome shotgun (WGS) entry which is preliminary data.</text>
</comment>
<name>A0A4Q7Z0F1_9BACT</name>
<dbReference type="AlphaFoldDB" id="A0A4Q7Z0F1"/>
<organism evidence="1 2">
    <name type="scientific">Edaphobacter modestus</name>
    <dbReference type="NCBI Taxonomy" id="388466"/>
    <lineage>
        <taxon>Bacteria</taxon>
        <taxon>Pseudomonadati</taxon>
        <taxon>Acidobacteriota</taxon>
        <taxon>Terriglobia</taxon>
        <taxon>Terriglobales</taxon>
        <taxon>Acidobacteriaceae</taxon>
        <taxon>Edaphobacter</taxon>
    </lineage>
</organism>
<dbReference type="RefSeq" id="WP_130422246.1">
    <property type="nucleotide sequence ID" value="NZ_SHKW01000001.1"/>
</dbReference>
<evidence type="ECO:0000313" key="1">
    <source>
        <dbReference type="EMBL" id="RZU43578.1"/>
    </source>
</evidence>
<protein>
    <submittedName>
        <fullName evidence="1">Uncharacterized protein</fullName>
    </submittedName>
</protein>
<gene>
    <name evidence="1" type="ORF">BDD14_5252</name>
</gene>